<feature type="coiled-coil region" evidence="1">
    <location>
        <begin position="458"/>
        <end position="560"/>
    </location>
</feature>
<dbReference type="PANTHER" id="PTHR18937">
    <property type="entry name" value="STRUCTURAL MAINTENANCE OF CHROMOSOMES SMC FAMILY MEMBER"/>
    <property type="match status" value="1"/>
</dbReference>
<dbReference type="Proteomes" id="UP000236910">
    <property type="component" value="Unassembled WGS sequence"/>
</dbReference>
<dbReference type="EMBL" id="PNIX01000279">
    <property type="protein sequence ID" value="PMP81823.1"/>
    <property type="molecule type" value="Genomic_DNA"/>
</dbReference>
<proteinExistence type="predicted"/>
<feature type="coiled-coil region" evidence="1">
    <location>
        <begin position="139"/>
        <end position="197"/>
    </location>
</feature>
<evidence type="ECO:0000256" key="1">
    <source>
        <dbReference type="SAM" id="Coils"/>
    </source>
</evidence>
<keyword evidence="1" id="KW-0175">Coiled coil</keyword>
<comment type="caution">
    <text evidence="2">The sequence shown here is derived from an EMBL/GenBank/DDBJ whole genome shotgun (WGS) entry which is preliminary data.</text>
</comment>
<gene>
    <name evidence="2" type="ORF">C0175_04735</name>
</gene>
<name>A0A2J6X5I1_9BACT</name>
<sequence length="766" mass="89214">MNINKVEKIIRLYLEGLSSREIANRVGLSSHQSVLNVISAWKAGNYEIYQEAVTLENEVIELAKFRRDKNIDIEELSNALTLAALIKDLNLDYGDTILAVQHMKNIKVEERKQFLEGVTAVLQDLQNKGISYKDLPTRVVELQNQVSEMEGKIEKLKKEQSEYEEKIKSKKDEVSEAEKALENIRREQKERTEEIELAKKYEEIRKSLGISDEKYLAFINTAKDMNYDISRIMKIDDLSAFAAKNRLSKENLMEIVQGLNEIKEHGINLIHIPALKDKLKAENYELGNAEARFIEYISKENEINNVQKKKIEELKAKEKSLNDEIGKLEKEMNKKERMVKDLDEKIKIAENFTNFLNLHNIKEEDFLKFFSTFHDVGFEIEKIRNISNLYDKITKAGYSYDELLDAIKKCLNDHDTLEKLSKLGFTYDDILTLRQFFEFSGLDWSVFVGEMFNFISQMKTFNERKNELDKQLNEIKNKISIEEELYNEAIKKHEEIEEYGQLLEKIEVLKKDVDDASKTLKDLKDEISRKREETQILDDLQDLLNKRDELLQEINDNQNKINIGLGIWELFKYSDPAEQEHLKPLAQMIVENFPYRVESLVVDLRDRAIKMLVDLTNDGVVVKQYGNGKIRIISGDEYDRNVENFKKIMEKENWIRQELMKFTNNCISEIEATMKKRKVPEHVMALFKNAIDKFIERQYEEALKNAEIESISKEIGSAFSSLINIYLASKGKERISVDEKIFITGELDGKFSTFGIGIDEIAEAIV</sequence>
<organism evidence="2 3">
    <name type="scientific">Caldisericum exile</name>
    <dbReference type="NCBI Taxonomy" id="693075"/>
    <lineage>
        <taxon>Bacteria</taxon>
        <taxon>Pseudomonadati</taxon>
        <taxon>Caldisericota/Cryosericota group</taxon>
        <taxon>Caldisericota</taxon>
        <taxon>Caldisericia</taxon>
        <taxon>Caldisericales</taxon>
        <taxon>Caldisericaceae</taxon>
        <taxon>Caldisericum</taxon>
    </lineage>
</organism>
<feature type="non-terminal residue" evidence="2">
    <location>
        <position position="766"/>
    </location>
</feature>
<reference evidence="2 3" key="1">
    <citation type="submission" date="2018-01" db="EMBL/GenBank/DDBJ databases">
        <title>Metagenomic assembled genomes from two thermal pools in the Uzon Caldera, Kamchatka, Russia.</title>
        <authorList>
            <person name="Wilkins L."/>
            <person name="Ettinger C."/>
        </authorList>
    </citation>
    <scope>NUCLEOTIDE SEQUENCE [LARGE SCALE GENOMIC DNA]</scope>
    <source>
        <strain evidence="2">ARK-10</strain>
    </source>
</reference>
<evidence type="ECO:0000313" key="2">
    <source>
        <dbReference type="EMBL" id="PMP81823.1"/>
    </source>
</evidence>
<accession>A0A2J6X5I1</accession>
<feature type="coiled-coil region" evidence="1">
    <location>
        <begin position="297"/>
        <end position="352"/>
    </location>
</feature>
<protein>
    <submittedName>
        <fullName evidence="2">Uncharacterized protein</fullName>
    </submittedName>
</protein>
<evidence type="ECO:0000313" key="3">
    <source>
        <dbReference type="Proteomes" id="UP000236910"/>
    </source>
</evidence>
<dbReference type="AlphaFoldDB" id="A0A2J6X5I1"/>